<comment type="caution">
    <text evidence="5">The sequence shown here is derived from an EMBL/GenBank/DDBJ whole genome shotgun (WGS) entry which is preliminary data.</text>
</comment>
<keyword evidence="5" id="KW-0328">Glycosyltransferase</keyword>
<dbReference type="EMBL" id="JACBZR010000001">
    <property type="protein sequence ID" value="NYI76594.1"/>
    <property type="molecule type" value="Genomic_DNA"/>
</dbReference>
<feature type="transmembrane region" description="Helical" evidence="2">
    <location>
        <begin position="127"/>
        <end position="151"/>
    </location>
</feature>
<feature type="compositionally biased region" description="Low complexity" evidence="1">
    <location>
        <begin position="711"/>
        <end position="729"/>
    </location>
</feature>
<dbReference type="SUPFAM" id="SSF49785">
    <property type="entry name" value="Galactose-binding domain-like"/>
    <property type="match status" value="1"/>
</dbReference>
<protein>
    <submittedName>
        <fullName evidence="5">Arabinofuranan 3-O-arabinosyltransferase</fullName>
        <ecNumber evidence="5">2.4.2.-</ecNumber>
    </submittedName>
</protein>
<dbReference type="InterPro" id="IPR008979">
    <property type="entry name" value="Galactose-bd-like_sf"/>
</dbReference>
<evidence type="ECO:0000256" key="2">
    <source>
        <dbReference type="SAM" id="Phobius"/>
    </source>
</evidence>
<feature type="transmembrane region" description="Helical" evidence="2">
    <location>
        <begin position="221"/>
        <end position="245"/>
    </location>
</feature>
<keyword evidence="6" id="KW-1185">Reference proteome</keyword>
<dbReference type="Proteomes" id="UP000564496">
    <property type="component" value="Unassembled WGS sequence"/>
</dbReference>
<accession>A0A7Z0IR35</accession>
<evidence type="ECO:0000313" key="5">
    <source>
        <dbReference type="EMBL" id="NYI76594.1"/>
    </source>
</evidence>
<feature type="transmembrane region" description="Helical" evidence="2">
    <location>
        <begin position="1292"/>
        <end position="1309"/>
    </location>
</feature>
<feature type="transmembrane region" description="Helical" evidence="2">
    <location>
        <begin position="319"/>
        <end position="339"/>
    </location>
</feature>
<gene>
    <name evidence="5" type="ORF">BJ988_001242</name>
</gene>
<evidence type="ECO:0000259" key="4">
    <source>
        <dbReference type="Pfam" id="PF24607"/>
    </source>
</evidence>
<dbReference type="RefSeq" id="WP_179657222.1">
    <property type="nucleotide sequence ID" value="NZ_JACBZR010000001.1"/>
</dbReference>
<evidence type="ECO:0000313" key="6">
    <source>
        <dbReference type="Proteomes" id="UP000564496"/>
    </source>
</evidence>
<keyword evidence="5" id="KW-0808">Transferase</keyword>
<proteinExistence type="predicted"/>
<feature type="domain" description="Arabinofuranosyltransferase D third carbohydrate binding module" evidence="4">
    <location>
        <begin position="937"/>
        <end position="1057"/>
    </location>
</feature>
<keyword evidence="2" id="KW-0472">Membrane</keyword>
<feature type="transmembrane region" description="Helical" evidence="2">
    <location>
        <begin position="180"/>
        <end position="209"/>
    </location>
</feature>
<reference evidence="5 6" key="1">
    <citation type="submission" date="2020-07" db="EMBL/GenBank/DDBJ databases">
        <title>Sequencing the genomes of 1000 actinobacteria strains.</title>
        <authorList>
            <person name="Klenk H.-P."/>
        </authorList>
    </citation>
    <scope>NUCLEOTIDE SEQUENCE [LARGE SCALE GENOMIC DNA]</scope>
    <source>
        <strain evidence="5 6">DSM 26487</strain>
    </source>
</reference>
<dbReference type="Pfam" id="PF24607">
    <property type="entry name" value="CBM_AftD"/>
    <property type="match status" value="1"/>
</dbReference>
<feature type="transmembrane region" description="Helical" evidence="2">
    <location>
        <begin position="294"/>
        <end position="312"/>
    </location>
</feature>
<feature type="transmembrane region" description="Helical" evidence="2">
    <location>
        <begin position="1340"/>
        <end position="1362"/>
    </location>
</feature>
<dbReference type="GO" id="GO:0016757">
    <property type="term" value="F:glycosyltransferase activity"/>
    <property type="evidence" value="ECO:0007669"/>
    <property type="project" value="UniProtKB-KW"/>
</dbReference>
<dbReference type="InterPro" id="IPR021798">
    <property type="entry name" value="AftD_N"/>
</dbReference>
<keyword evidence="2" id="KW-0812">Transmembrane</keyword>
<feature type="transmembrane region" description="Helical" evidence="2">
    <location>
        <begin position="97"/>
        <end position="115"/>
    </location>
</feature>
<feature type="transmembrane region" description="Helical" evidence="2">
    <location>
        <begin position="1315"/>
        <end position="1333"/>
    </location>
</feature>
<dbReference type="Gene3D" id="2.60.120.260">
    <property type="entry name" value="Galactose-binding domain-like"/>
    <property type="match status" value="1"/>
</dbReference>
<dbReference type="Pfam" id="PF11847">
    <property type="entry name" value="GT-C_AftD"/>
    <property type="match status" value="1"/>
</dbReference>
<evidence type="ECO:0000259" key="3">
    <source>
        <dbReference type="Pfam" id="PF11847"/>
    </source>
</evidence>
<dbReference type="EC" id="2.4.2.-" evidence="5"/>
<dbReference type="InterPro" id="IPR056997">
    <property type="entry name" value="CBM_AftD"/>
</dbReference>
<sequence length="1416" mass="150619">MEPPARAPQDLSRIFRIRLLAISVLLLGLAFVQSPGLLVPDTKFDLAVAPVDFLGRALHLWDAESAFGQLQNQAYGYLWPMGPFFAGGWGLDVPGWIVQRLWLALVLIVAFTGAARVTKAIGVRSDLACLIAGLAFALSPRMLTTLGPISIEAWPSALAPWVLLPLIIASSRGSTRLGAALSALAIAMVGGVNAAATFAVIPLGAIWLLTRRPGRRRRSLMLWWPLFTLLGTLWWLVPLFLLGAYSPAFLDYIETSSVTTLPTDAFNVLRGTSNWVPYLDSDSRAGHDLITTPYLILDSGVLLLVGLAGILGRSSPHRLFLGLSVLVGMLMVGAGHTGAVEGWFAGDIRGLLDGALAPLRNVHKFDPIIRLPLVIGIAIALDRSLAPRTDGVSGGRPSLARIPATAGRYAVMAMTLVALLGSVAPVATGRLTPAGATLGIPGYWQEAADWLRTNGEGSTSLLVPGSPFGEYVWGSPRDEPLQHLADNRWAVRNIIPLAPEGNIRMLDEIEARFAQGKGSSGLTAYLRRAGVRHLVVRNDVVRGDDIPDPVLVHQALEQSPGLIQVAAFGPELGGEAMLEGEKGRFSVNGGWQDTYPAVEVYEVSTDTAEAVVAPRTTTVAGGPEDLLDLTDMGVLGDTPTVLGVDQQEIPTGPVVLTDGLRERERAFSRIHDGGSATLTAGDVKRTGNPANDYRLTESDRWSTTSRLDGVASISASSSRSDAGSVGGSRPSDLPYAAVDGREQTEWVAGPYVNRDPWWQIDLTEATWVDEVHLVGGTEAHPRQVVRVRTEDGVSEEVRLGPGDRHSVTLPRGATDWVRVEDAGSAGGGLALAEVTIPGVDVVRRLVPPTLPEKWGNPDVVALSAEQDARLGCAEVRGDIRCVPGRERNGEEPFDMRRVVTLPEATNWSARLRVRPVAGPALGRLILDPYLRGVEASSQAVPDPRASALAVLDGDPGTTWLADPDDLRPTLDLRWLKPRRFGYLRVALDQDTAAKRPVGLTLTWPGGRREVELDEDGVATFEPIRTKQLKIQIDRVGTTAAAGFDTGAIEIGTGISEILLGRQGFPGVALSEGLTLMACGTGPDVVWNGRRFSSALDASPAALARGETVDARLCSKPVPQARKAKPRAEQRIVTETRAGENTIDVEASPAAAPVSLTMTNTEPGSFGAPSGRGGFSARPVPVADTAQTRILEPGRSSGVVVLRQNMNPGWQARQGSGTLRPVTVDGWQQGWELRDETEVKAVFTPDERYRTGLVAGAAGVALLVLLVLAGLVRRRRSSSDRADDGSDVPAGEWRAGPVLLTPLAVAGGGLIAGTAGAVVCAVTAAAALAAVAIARRRGVRLFPWIGWLGAAPVLLVAFAYSLRPWIGPNGWAGEIGWLIYPVLVPVTLTLLAAVSRRERRKNGGRSLSRAKGSSTSR</sequence>
<feature type="transmembrane region" description="Helical" evidence="2">
    <location>
        <begin position="1374"/>
        <end position="1394"/>
    </location>
</feature>
<feature type="domain" description="Alpha-(1-&gt;3)-arabinofuranosyltransferase N-terminal GT-C" evidence="3">
    <location>
        <begin position="27"/>
        <end position="690"/>
    </location>
</feature>
<evidence type="ECO:0000256" key="1">
    <source>
        <dbReference type="SAM" id="MobiDB-lite"/>
    </source>
</evidence>
<feature type="region of interest" description="Disordered" evidence="1">
    <location>
        <begin position="711"/>
        <end position="735"/>
    </location>
</feature>
<name>A0A7Z0IR35_9ACTN</name>
<organism evidence="5 6">
    <name type="scientific">Nocardioides panzhihuensis</name>
    <dbReference type="NCBI Taxonomy" id="860243"/>
    <lineage>
        <taxon>Bacteria</taxon>
        <taxon>Bacillati</taxon>
        <taxon>Actinomycetota</taxon>
        <taxon>Actinomycetes</taxon>
        <taxon>Propionibacteriales</taxon>
        <taxon>Nocardioidaceae</taxon>
        <taxon>Nocardioides</taxon>
    </lineage>
</organism>
<keyword evidence="2" id="KW-1133">Transmembrane helix</keyword>
<feature type="transmembrane region" description="Helical" evidence="2">
    <location>
        <begin position="1252"/>
        <end position="1271"/>
    </location>
</feature>